<evidence type="ECO:0000313" key="3">
    <source>
        <dbReference type="Proteomes" id="UP000002358"/>
    </source>
</evidence>
<dbReference type="PANTHER" id="PTHR46585:SF1">
    <property type="entry name" value="CHROMO DOMAIN-CONTAINING PROTEIN"/>
    <property type="match status" value="1"/>
</dbReference>
<dbReference type="SUPFAM" id="SSF54160">
    <property type="entry name" value="Chromo domain-like"/>
    <property type="match status" value="1"/>
</dbReference>
<dbReference type="GO" id="GO:0005694">
    <property type="term" value="C:chromosome"/>
    <property type="evidence" value="ECO:0007669"/>
    <property type="project" value="UniProtKB-ARBA"/>
</dbReference>
<dbReference type="RefSeq" id="XP_031780989.1">
    <property type="nucleotide sequence ID" value="XM_031925129.1"/>
</dbReference>
<dbReference type="Proteomes" id="UP000002358">
    <property type="component" value="Unassembled WGS sequence"/>
</dbReference>
<dbReference type="InterPro" id="IPR023780">
    <property type="entry name" value="Chromo_domain"/>
</dbReference>
<dbReference type="InterPro" id="IPR016197">
    <property type="entry name" value="Chromo-like_dom_sf"/>
</dbReference>
<dbReference type="InterPro" id="IPR000953">
    <property type="entry name" value="Chromo/chromo_shadow_dom"/>
</dbReference>
<dbReference type="GeneID" id="116416446"/>
<dbReference type="OrthoDB" id="7691713at2759"/>
<accession>A0A7M7T7V9</accession>
<dbReference type="InParanoid" id="A0A7M7T7V9"/>
<dbReference type="PANTHER" id="PTHR46585">
    <property type="entry name" value="INTEGRASE CORE DOMAIN CONTAINING PROTEIN"/>
    <property type="match status" value="1"/>
</dbReference>
<keyword evidence="3" id="KW-1185">Reference proteome</keyword>
<dbReference type="PROSITE" id="PS50013">
    <property type="entry name" value="CHROMO_2"/>
    <property type="match status" value="1"/>
</dbReference>
<dbReference type="EnsemblMetazoa" id="XM_031925129">
    <property type="protein sequence ID" value="XP_031780989"/>
    <property type="gene ID" value="LOC116416446"/>
</dbReference>
<organism evidence="2 3">
    <name type="scientific">Nasonia vitripennis</name>
    <name type="common">Parasitic wasp</name>
    <dbReference type="NCBI Taxonomy" id="7425"/>
    <lineage>
        <taxon>Eukaryota</taxon>
        <taxon>Metazoa</taxon>
        <taxon>Ecdysozoa</taxon>
        <taxon>Arthropoda</taxon>
        <taxon>Hexapoda</taxon>
        <taxon>Insecta</taxon>
        <taxon>Pterygota</taxon>
        <taxon>Neoptera</taxon>
        <taxon>Endopterygota</taxon>
        <taxon>Hymenoptera</taxon>
        <taxon>Apocrita</taxon>
        <taxon>Proctotrupomorpha</taxon>
        <taxon>Chalcidoidea</taxon>
        <taxon>Pteromalidae</taxon>
        <taxon>Pteromalinae</taxon>
        <taxon>Nasonia</taxon>
    </lineage>
</organism>
<dbReference type="KEGG" id="nvi:116416446"/>
<dbReference type="AlphaFoldDB" id="A0A7M7T7V9"/>
<proteinExistence type="predicted"/>
<evidence type="ECO:0000259" key="1">
    <source>
        <dbReference type="PROSITE" id="PS50013"/>
    </source>
</evidence>
<reference evidence="2" key="1">
    <citation type="submission" date="2021-01" db="UniProtKB">
        <authorList>
            <consortium name="EnsemblMetazoa"/>
        </authorList>
    </citation>
    <scope>IDENTIFICATION</scope>
</reference>
<dbReference type="Pfam" id="PF00385">
    <property type="entry name" value="Chromo"/>
    <property type="match status" value="1"/>
</dbReference>
<sequence>MAPAAVTIYNAQQAKRNMDLRYKTQERKPKYSVRDIVRISKTKGTFEKGYEANWSEEVFKIIKVLKHRKPPVYELEDLNGEFIDGIFYEEELTVIEKDLTNTEYKIDKIIKSSGEGKKKKYFVSWVGYPSKFNSWIPAKDIKKI</sequence>
<name>A0A7M7T7V9_NASVI</name>
<dbReference type="Gene3D" id="2.40.50.40">
    <property type="match status" value="1"/>
</dbReference>
<evidence type="ECO:0000313" key="2">
    <source>
        <dbReference type="EnsemblMetazoa" id="XP_031780989"/>
    </source>
</evidence>
<protein>
    <recommendedName>
        <fullName evidence="1">Chromo domain-containing protein</fullName>
    </recommendedName>
</protein>
<dbReference type="CDD" id="cd00024">
    <property type="entry name" value="CD_CSD"/>
    <property type="match status" value="1"/>
</dbReference>
<feature type="domain" description="Chromo" evidence="1">
    <location>
        <begin position="104"/>
        <end position="144"/>
    </location>
</feature>